<organism evidence="2 3">
    <name type="scientific">Georgenia subflava</name>
    <dbReference type="NCBI Taxonomy" id="1622177"/>
    <lineage>
        <taxon>Bacteria</taxon>
        <taxon>Bacillati</taxon>
        <taxon>Actinomycetota</taxon>
        <taxon>Actinomycetes</taxon>
        <taxon>Micrococcales</taxon>
        <taxon>Bogoriellaceae</taxon>
        <taxon>Georgenia</taxon>
    </lineage>
</organism>
<protein>
    <submittedName>
        <fullName evidence="2">Uncharacterized protein</fullName>
    </submittedName>
</protein>
<name>A0A6N7EJS7_9MICO</name>
<dbReference type="EMBL" id="WHPC01000012">
    <property type="protein sequence ID" value="MPV36446.1"/>
    <property type="molecule type" value="Genomic_DNA"/>
</dbReference>
<feature type="compositionally biased region" description="Low complexity" evidence="1">
    <location>
        <begin position="29"/>
        <end position="41"/>
    </location>
</feature>
<proteinExistence type="predicted"/>
<dbReference type="AlphaFoldDB" id="A0A6N7EJS7"/>
<accession>A0A6N7EJS7</accession>
<evidence type="ECO:0000256" key="1">
    <source>
        <dbReference type="SAM" id="MobiDB-lite"/>
    </source>
</evidence>
<gene>
    <name evidence="2" type="ORF">GB881_05160</name>
</gene>
<dbReference type="RefSeq" id="WP_227659279.1">
    <property type="nucleotide sequence ID" value="NZ_WHPC01000012.1"/>
</dbReference>
<evidence type="ECO:0000313" key="2">
    <source>
        <dbReference type="EMBL" id="MPV36446.1"/>
    </source>
</evidence>
<evidence type="ECO:0000313" key="3">
    <source>
        <dbReference type="Proteomes" id="UP000437709"/>
    </source>
</evidence>
<comment type="caution">
    <text evidence="2">The sequence shown here is derived from an EMBL/GenBank/DDBJ whole genome shotgun (WGS) entry which is preliminary data.</text>
</comment>
<reference evidence="2 3" key="1">
    <citation type="submission" date="2019-10" db="EMBL/GenBank/DDBJ databases">
        <title>Georgenia wutianyii sp. nov. and Georgenia yuyongxinii sp. nov. isolated from plateau pika (Ochotona curzoniae) in the Qinghai-Tibet plateau of China.</title>
        <authorList>
            <person name="Tian Z."/>
        </authorList>
    </citation>
    <scope>NUCLEOTIDE SEQUENCE [LARGE SCALE GENOMIC DNA]</scope>
    <source>
        <strain evidence="2 3">JCM 19765</strain>
    </source>
</reference>
<dbReference type="Proteomes" id="UP000437709">
    <property type="component" value="Unassembled WGS sequence"/>
</dbReference>
<sequence>MTPRALFSRGGTARRQVATVKDRIRPGHGDPVVPDAPAPGAAFGGGGRGPGTRPARPRPVSP</sequence>
<feature type="region of interest" description="Disordered" evidence="1">
    <location>
        <begin position="1"/>
        <end position="62"/>
    </location>
</feature>
<keyword evidence="3" id="KW-1185">Reference proteome</keyword>
<feature type="non-terminal residue" evidence="2">
    <location>
        <position position="62"/>
    </location>
</feature>